<reference evidence="2" key="1">
    <citation type="submission" date="2017-09" db="EMBL/GenBank/DDBJ databases">
        <title>Depth-based differentiation of microbial function through sediment-hosted aquifers and enrichment of novel symbionts in the deep terrestrial subsurface.</title>
        <authorList>
            <person name="Probst A.J."/>
            <person name="Ladd B."/>
            <person name="Jarett J.K."/>
            <person name="Geller-Mcgrath D.E."/>
            <person name="Sieber C.M.K."/>
            <person name="Emerson J.B."/>
            <person name="Anantharaman K."/>
            <person name="Thomas B.C."/>
            <person name="Malmstrom R."/>
            <person name="Stieglmeier M."/>
            <person name="Klingl A."/>
            <person name="Woyke T."/>
            <person name="Ryan C.M."/>
            <person name="Banfield J.F."/>
        </authorList>
    </citation>
    <scope>NUCLEOTIDE SEQUENCE [LARGE SCALE GENOMIC DNA]</scope>
</reference>
<dbReference type="EMBL" id="PFAP01000024">
    <property type="protein sequence ID" value="PIR94003.1"/>
    <property type="molecule type" value="Genomic_DNA"/>
</dbReference>
<organism evidence="1 2">
    <name type="scientific">Candidatus Falkowbacteria bacterium CG10_big_fil_rev_8_21_14_0_10_39_11</name>
    <dbReference type="NCBI Taxonomy" id="1974565"/>
    <lineage>
        <taxon>Bacteria</taxon>
        <taxon>Candidatus Falkowiibacteriota</taxon>
    </lineage>
</organism>
<protein>
    <submittedName>
        <fullName evidence="1">Uncharacterized protein</fullName>
    </submittedName>
</protein>
<gene>
    <name evidence="1" type="ORF">COT97_03640</name>
</gene>
<evidence type="ECO:0000313" key="2">
    <source>
        <dbReference type="Proteomes" id="UP000229901"/>
    </source>
</evidence>
<dbReference type="AlphaFoldDB" id="A0A2H0V4J4"/>
<proteinExistence type="predicted"/>
<comment type="caution">
    <text evidence="1">The sequence shown here is derived from an EMBL/GenBank/DDBJ whole genome shotgun (WGS) entry which is preliminary data.</text>
</comment>
<sequence>MSLTLKQVISGLKAGNSYRRHLNHGGHEYLSSVDDDAFKHDVAGLAHGGWGGSNTMHLSTLDNGRWAEDGWELFEE</sequence>
<dbReference type="Proteomes" id="UP000229901">
    <property type="component" value="Unassembled WGS sequence"/>
</dbReference>
<evidence type="ECO:0000313" key="1">
    <source>
        <dbReference type="EMBL" id="PIR94003.1"/>
    </source>
</evidence>
<name>A0A2H0V4J4_9BACT</name>
<accession>A0A2H0V4J4</accession>